<proteinExistence type="predicted"/>
<organism evidence="1 2">
    <name type="scientific">[Candida] jaroonii</name>
    <dbReference type="NCBI Taxonomy" id="467808"/>
    <lineage>
        <taxon>Eukaryota</taxon>
        <taxon>Fungi</taxon>
        <taxon>Dikarya</taxon>
        <taxon>Ascomycota</taxon>
        <taxon>Saccharomycotina</taxon>
        <taxon>Pichiomycetes</taxon>
        <taxon>Debaryomycetaceae</taxon>
        <taxon>Yamadazyma</taxon>
    </lineage>
</organism>
<name>A0ACA9YCL2_9ASCO</name>
<reference evidence="1" key="1">
    <citation type="submission" date="2022-06" db="EMBL/GenBank/DDBJ databases">
        <authorList>
            <person name="Legras J.-L."/>
            <person name="Devillers H."/>
            <person name="Grondin C."/>
        </authorList>
    </citation>
    <scope>NUCLEOTIDE SEQUENCE</scope>
    <source>
        <strain evidence="1">CLIB 1444</strain>
    </source>
</reference>
<evidence type="ECO:0000313" key="2">
    <source>
        <dbReference type="Proteomes" id="UP001152531"/>
    </source>
</evidence>
<evidence type="ECO:0000313" key="1">
    <source>
        <dbReference type="EMBL" id="CAH6722665.1"/>
    </source>
</evidence>
<keyword evidence="2" id="KW-1185">Reference proteome</keyword>
<protein>
    <submittedName>
        <fullName evidence="1">DNA replication checkpoint protein Tel2p</fullName>
    </submittedName>
</protein>
<sequence>MDLHQIEVLKKDPDVRTLENVLNWVLMTELTTSQQLKVVMIILDVTVPQIYNLTTDNIRSLVVKVLQSIVGVNGIMNKIQYTIRTEGNVETLKVYGTLLRDVFNDDLLWNISSSKTLEINEINKLLFKGRCFSIFQEMKTKLKIETTVFDGVDSYMSYLIHQLLKETNSDTFNKYLLSLISFNSNNITIFEEFFTETNWDILCKHHKAMKQFQKKTLASFIINSLAHRFEDIEKVGPVSNIVRPLFNKDILDIHFINSTLKYQNPFINGLIVSMLDELNLVQSIFQPSLKSWGDAVLIKNEPIVIQAFRTHFLVQMLYFSGSELCSNLLGSPIFIDCISNRLGSFSNTVKLFGIILADKACELCKKDKIFSMGDLEGYDYLLKDESYFTSRTDDSWNKVNEAIIEEPEVVEQIKELKITKSYKDSDDESDSDDDDPSIQSRVKIPAPIYIKELIRYLQIDTNHPQAYDMRKLALVNGPTLIRQKAQFGMELNTHAFSLLETFIGMSNHYEESDFEDLRLNGIISLLVSHPPSGLDIIKLLDSGDFSLQQRILILSSISLACRDIRGFKDEQVTKSYKEKEFATKMLPPQLHERYLQLDDTKMIEPQPLKSAFLSIQDDLMSDKSEDAKDQIAGGKILRISRKLTKAPQPKLLPRFRDYQNVISRNFYFPLIHLWHEVGKIDIGHYSPIFIGHYIKTLSLIIYCCNSQDMIREFLILVSEIPLSAEEIQIIEGIVTGLLVVCEVYDEQNLIINFGEIMINLHDKISKIWDYIIDNQLKSLCAGFLIRFTNILEKYQGNLLDKMNNLY</sequence>
<gene>
    <name evidence="1" type="ORF">CLIB1444_10S03576</name>
</gene>
<accession>A0ACA9YCL2</accession>
<dbReference type="EMBL" id="CALSDN010000010">
    <property type="protein sequence ID" value="CAH6722665.1"/>
    <property type="molecule type" value="Genomic_DNA"/>
</dbReference>
<comment type="caution">
    <text evidence="1">The sequence shown here is derived from an EMBL/GenBank/DDBJ whole genome shotgun (WGS) entry which is preliminary data.</text>
</comment>
<dbReference type="Proteomes" id="UP001152531">
    <property type="component" value="Unassembled WGS sequence"/>
</dbReference>